<dbReference type="GO" id="GO:0016020">
    <property type="term" value="C:membrane"/>
    <property type="evidence" value="ECO:0007669"/>
    <property type="project" value="UniProtKB-SubCell"/>
</dbReference>
<protein>
    <submittedName>
        <fullName evidence="6">Unannotated protein</fullName>
    </submittedName>
</protein>
<dbReference type="InterPro" id="IPR000537">
    <property type="entry name" value="UbiA_prenyltransferase"/>
</dbReference>
<organism evidence="6">
    <name type="scientific">freshwater metagenome</name>
    <dbReference type="NCBI Taxonomy" id="449393"/>
    <lineage>
        <taxon>unclassified sequences</taxon>
        <taxon>metagenomes</taxon>
        <taxon>ecological metagenomes</taxon>
    </lineage>
</organism>
<feature type="transmembrane region" description="Helical" evidence="5">
    <location>
        <begin position="73"/>
        <end position="93"/>
    </location>
</feature>
<feature type="transmembrane region" description="Helical" evidence="5">
    <location>
        <begin position="225"/>
        <end position="242"/>
    </location>
</feature>
<evidence type="ECO:0000256" key="2">
    <source>
        <dbReference type="ARBA" id="ARBA00022692"/>
    </source>
</evidence>
<dbReference type="Gene3D" id="1.10.357.140">
    <property type="entry name" value="UbiA prenyltransferase"/>
    <property type="match status" value="1"/>
</dbReference>
<proteinExistence type="predicted"/>
<dbReference type="EMBL" id="CAFBNF010000021">
    <property type="protein sequence ID" value="CAB4932817.1"/>
    <property type="molecule type" value="Genomic_DNA"/>
</dbReference>
<feature type="transmembrane region" description="Helical" evidence="5">
    <location>
        <begin position="99"/>
        <end position="117"/>
    </location>
</feature>
<evidence type="ECO:0000313" key="6">
    <source>
        <dbReference type="EMBL" id="CAB4932817.1"/>
    </source>
</evidence>
<feature type="transmembrane region" description="Helical" evidence="5">
    <location>
        <begin position="29"/>
        <end position="48"/>
    </location>
</feature>
<keyword evidence="2 5" id="KW-0812">Transmembrane</keyword>
<dbReference type="GO" id="GO:0016765">
    <property type="term" value="F:transferase activity, transferring alkyl or aryl (other than methyl) groups"/>
    <property type="evidence" value="ECO:0007669"/>
    <property type="project" value="InterPro"/>
</dbReference>
<dbReference type="EMBL" id="CAFBOZ010000184">
    <property type="protein sequence ID" value="CAB5011937.1"/>
    <property type="molecule type" value="Genomic_DNA"/>
</dbReference>
<dbReference type="InterPro" id="IPR044878">
    <property type="entry name" value="UbiA_sf"/>
</dbReference>
<reference evidence="6" key="1">
    <citation type="submission" date="2020-05" db="EMBL/GenBank/DDBJ databases">
        <authorList>
            <person name="Chiriac C."/>
            <person name="Salcher M."/>
            <person name="Ghai R."/>
            <person name="Kavagutti S V."/>
        </authorList>
    </citation>
    <scope>NUCLEOTIDE SEQUENCE</scope>
</reference>
<gene>
    <name evidence="6" type="ORF">UFOPK3773_00350</name>
    <name evidence="7" type="ORF">UFOPK3992_01271</name>
</gene>
<feature type="transmembrane region" description="Helical" evidence="5">
    <location>
        <begin position="192"/>
        <end position="213"/>
    </location>
</feature>
<dbReference type="NCBIfam" id="NF008978">
    <property type="entry name" value="PRK12324.1-4"/>
    <property type="match status" value="1"/>
</dbReference>
<evidence type="ECO:0000256" key="1">
    <source>
        <dbReference type="ARBA" id="ARBA00004141"/>
    </source>
</evidence>
<sequence>MRPRQWVKNVLVFAVPVAAGGVLRPGVLVPTLVAFVALCLASSATYLVNDSRDINSDRTHPTKQFRPQAAGHLSRRAALMGASVLIVAALALALSTTRALALTVAAYLILTLCYSLWLKSEPVIELALLTAGFLLRAIAGGAATGIAISNWFLIVAGFGSLFMAVGKRYSELLHQGPSTSTRASLAGYSPEFLRWASGVSASVAITAYCVWAFEVAARSSSTLPWAQLSVIPFVLALLRYAVRIDAGDAEAPEEAVLGDRVLIGIGVTWALIFALGAYGV</sequence>
<keyword evidence="3 5" id="KW-1133">Transmembrane helix</keyword>
<name>A0A6J7IRL9_9ZZZZ</name>
<keyword evidence="4 5" id="KW-0472">Membrane</keyword>
<evidence type="ECO:0000256" key="4">
    <source>
        <dbReference type="ARBA" id="ARBA00023136"/>
    </source>
</evidence>
<evidence type="ECO:0000256" key="5">
    <source>
        <dbReference type="SAM" id="Phobius"/>
    </source>
</evidence>
<dbReference type="Pfam" id="PF01040">
    <property type="entry name" value="UbiA"/>
    <property type="match status" value="1"/>
</dbReference>
<feature type="transmembrane region" description="Helical" evidence="5">
    <location>
        <begin position="262"/>
        <end position="279"/>
    </location>
</feature>
<comment type="subcellular location">
    <subcellularLocation>
        <location evidence="1">Membrane</location>
        <topology evidence="1">Multi-pass membrane protein</topology>
    </subcellularLocation>
</comment>
<dbReference type="AlphaFoldDB" id="A0A6J7IRL9"/>
<evidence type="ECO:0000313" key="7">
    <source>
        <dbReference type="EMBL" id="CAB5011937.1"/>
    </source>
</evidence>
<evidence type="ECO:0000256" key="3">
    <source>
        <dbReference type="ARBA" id="ARBA00022989"/>
    </source>
</evidence>
<dbReference type="CDD" id="cd13963">
    <property type="entry name" value="PT_UbiA_2"/>
    <property type="match status" value="1"/>
</dbReference>
<accession>A0A6J7IRL9</accession>